<dbReference type="Gene3D" id="3.30.70.270">
    <property type="match status" value="1"/>
</dbReference>
<dbReference type="GO" id="GO:0003964">
    <property type="term" value="F:RNA-directed DNA polymerase activity"/>
    <property type="evidence" value="ECO:0007669"/>
    <property type="project" value="UniProtKB-KW"/>
</dbReference>
<dbReference type="Gene3D" id="3.10.10.10">
    <property type="entry name" value="HIV Type 1 Reverse Transcriptase, subunit A, domain 1"/>
    <property type="match status" value="1"/>
</dbReference>
<keyword evidence="2" id="KW-0548">Nucleotidyltransferase</keyword>
<sequence length="131" mass="15476">MNCCRFCERKVVRKVQQRNCVLKEHCSIEGVHVNPNKIEAIVEWISPRTLRMSIDNRQLNKLTIKNKYPFPRINDMFDQLHGATMFPKIDLQSSYYQLKVKESDMLKTTFKTRYKPFGLTNAPATFMDLMN</sequence>
<evidence type="ECO:0000313" key="2">
    <source>
        <dbReference type="EMBL" id="KAA3461876.1"/>
    </source>
</evidence>
<dbReference type="InterPro" id="IPR043502">
    <property type="entry name" value="DNA/RNA_pol_sf"/>
</dbReference>
<feature type="domain" description="Reverse transcriptase" evidence="1">
    <location>
        <begin position="49"/>
        <end position="131"/>
    </location>
</feature>
<dbReference type="SUPFAM" id="SSF56672">
    <property type="entry name" value="DNA/RNA polymerases"/>
    <property type="match status" value="1"/>
</dbReference>
<dbReference type="OrthoDB" id="2431547at2759"/>
<dbReference type="EMBL" id="SMMG02000009">
    <property type="protein sequence ID" value="KAA3461876.1"/>
    <property type="molecule type" value="Genomic_DNA"/>
</dbReference>
<evidence type="ECO:0000259" key="1">
    <source>
        <dbReference type="Pfam" id="PF00078"/>
    </source>
</evidence>
<evidence type="ECO:0000313" key="3">
    <source>
        <dbReference type="Proteomes" id="UP000325315"/>
    </source>
</evidence>
<comment type="caution">
    <text evidence="2">The sequence shown here is derived from an EMBL/GenBank/DDBJ whole genome shotgun (WGS) entry which is preliminary data.</text>
</comment>
<dbReference type="AlphaFoldDB" id="A0A5B6UYA7"/>
<dbReference type="Proteomes" id="UP000325315">
    <property type="component" value="Unassembled WGS sequence"/>
</dbReference>
<organism evidence="2 3">
    <name type="scientific">Gossypium australe</name>
    <dbReference type="NCBI Taxonomy" id="47621"/>
    <lineage>
        <taxon>Eukaryota</taxon>
        <taxon>Viridiplantae</taxon>
        <taxon>Streptophyta</taxon>
        <taxon>Embryophyta</taxon>
        <taxon>Tracheophyta</taxon>
        <taxon>Spermatophyta</taxon>
        <taxon>Magnoliopsida</taxon>
        <taxon>eudicotyledons</taxon>
        <taxon>Gunneridae</taxon>
        <taxon>Pentapetalae</taxon>
        <taxon>rosids</taxon>
        <taxon>malvids</taxon>
        <taxon>Malvales</taxon>
        <taxon>Malvaceae</taxon>
        <taxon>Malvoideae</taxon>
        <taxon>Gossypium</taxon>
    </lineage>
</organism>
<dbReference type="CDD" id="cd01647">
    <property type="entry name" value="RT_LTR"/>
    <property type="match status" value="1"/>
</dbReference>
<accession>A0A5B6UYA7</accession>
<name>A0A5B6UYA7_9ROSI</name>
<keyword evidence="2" id="KW-0695">RNA-directed DNA polymerase</keyword>
<dbReference type="InterPro" id="IPR053134">
    <property type="entry name" value="RNA-dir_DNA_polymerase"/>
</dbReference>
<keyword evidence="3" id="KW-1185">Reference proteome</keyword>
<dbReference type="PANTHER" id="PTHR24559">
    <property type="entry name" value="TRANSPOSON TY3-I GAG-POL POLYPROTEIN"/>
    <property type="match status" value="1"/>
</dbReference>
<gene>
    <name evidence="2" type="ORF">EPI10_028412</name>
</gene>
<dbReference type="Pfam" id="PF00078">
    <property type="entry name" value="RVT_1"/>
    <property type="match status" value="1"/>
</dbReference>
<protein>
    <submittedName>
        <fullName evidence="2">RNA-directed DNA polymerase-like protein</fullName>
    </submittedName>
</protein>
<dbReference type="InterPro" id="IPR043128">
    <property type="entry name" value="Rev_trsase/Diguanyl_cyclase"/>
</dbReference>
<reference evidence="3" key="1">
    <citation type="journal article" date="2019" name="Plant Biotechnol. J.">
        <title>Genome sequencing of the Australian wild diploid species Gossypium australe highlights disease resistance and delayed gland morphogenesis.</title>
        <authorList>
            <person name="Cai Y."/>
            <person name="Cai X."/>
            <person name="Wang Q."/>
            <person name="Wang P."/>
            <person name="Zhang Y."/>
            <person name="Cai C."/>
            <person name="Xu Y."/>
            <person name="Wang K."/>
            <person name="Zhou Z."/>
            <person name="Wang C."/>
            <person name="Geng S."/>
            <person name="Li B."/>
            <person name="Dong Q."/>
            <person name="Hou Y."/>
            <person name="Wang H."/>
            <person name="Ai P."/>
            <person name="Liu Z."/>
            <person name="Yi F."/>
            <person name="Sun M."/>
            <person name="An G."/>
            <person name="Cheng J."/>
            <person name="Zhang Y."/>
            <person name="Shi Q."/>
            <person name="Xie Y."/>
            <person name="Shi X."/>
            <person name="Chang Y."/>
            <person name="Huang F."/>
            <person name="Chen Y."/>
            <person name="Hong S."/>
            <person name="Mi L."/>
            <person name="Sun Q."/>
            <person name="Zhang L."/>
            <person name="Zhou B."/>
            <person name="Peng R."/>
            <person name="Zhang X."/>
            <person name="Liu F."/>
        </authorList>
    </citation>
    <scope>NUCLEOTIDE SEQUENCE [LARGE SCALE GENOMIC DNA]</scope>
    <source>
        <strain evidence="3">cv. PA1801</strain>
    </source>
</reference>
<dbReference type="PANTHER" id="PTHR24559:SF444">
    <property type="entry name" value="REVERSE TRANSCRIPTASE DOMAIN-CONTAINING PROTEIN"/>
    <property type="match status" value="1"/>
</dbReference>
<proteinExistence type="predicted"/>
<keyword evidence="2" id="KW-0808">Transferase</keyword>
<dbReference type="InterPro" id="IPR000477">
    <property type="entry name" value="RT_dom"/>
</dbReference>